<accession>A0A0E9UPG8</accession>
<protein>
    <submittedName>
        <fullName evidence="2">Uncharacterized protein</fullName>
    </submittedName>
</protein>
<reference evidence="2" key="1">
    <citation type="submission" date="2014-11" db="EMBL/GenBank/DDBJ databases">
        <authorList>
            <person name="Amaro Gonzalez C."/>
        </authorList>
    </citation>
    <scope>NUCLEOTIDE SEQUENCE</scope>
</reference>
<feature type="region of interest" description="Disordered" evidence="1">
    <location>
        <begin position="1"/>
        <end position="21"/>
    </location>
</feature>
<dbReference type="EMBL" id="GBXM01041452">
    <property type="protein sequence ID" value="JAH67125.1"/>
    <property type="molecule type" value="Transcribed_RNA"/>
</dbReference>
<organism evidence="2">
    <name type="scientific">Anguilla anguilla</name>
    <name type="common">European freshwater eel</name>
    <name type="synonym">Muraena anguilla</name>
    <dbReference type="NCBI Taxonomy" id="7936"/>
    <lineage>
        <taxon>Eukaryota</taxon>
        <taxon>Metazoa</taxon>
        <taxon>Chordata</taxon>
        <taxon>Craniata</taxon>
        <taxon>Vertebrata</taxon>
        <taxon>Euteleostomi</taxon>
        <taxon>Actinopterygii</taxon>
        <taxon>Neopterygii</taxon>
        <taxon>Teleostei</taxon>
        <taxon>Anguilliformes</taxon>
        <taxon>Anguillidae</taxon>
        <taxon>Anguilla</taxon>
    </lineage>
</organism>
<sequence length="21" mass="2627">MKFLLLSKFPMKRQKPETEFQ</sequence>
<evidence type="ECO:0000256" key="1">
    <source>
        <dbReference type="SAM" id="MobiDB-lite"/>
    </source>
</evidence>
<proteinExistence type="predicted"/>
<dbReference type="AlphaFoldDB" id="A0A0E9UPG8"/>
<name>A0A0E9UPG8_ANGAN</name>
<evidence type="ECO:0000313" key="2">
    <source>
        <dbReference type="EMBL" id="JAH67125.1"/>
    </source>
</evidence>
<reference evidence="2" key="2">
    <citation type="journal article" date="2015" name="Fish Shellfish Immunol.">
        <title>Early steps in the European eel (Anguilla anguilla)-Vibrio vulnificus interaction in the gills: Role of the RtxA13 toxin.</title>
        <authorList>
            <person name="Callol A."/>
            <person name="Pajuelo D."/>
            <person name="Ebbesson L."/>
            <person name="Teles M."/>
            <person name="MacKenzie S."/>
            <person name="Amaro C."/>
        </authorList>
    </citation>
    <scope>NUCLEOTIDE SEQUENCE</scope>
</reference>